<sequence length="264" mass="30604">MSDIRNASREFMTEFINTYRAHPALWKTKSKDYVNRNLKNTGYEALIEIFKKVDQNADRDLVAKKIQSLRGSFRKELKKYLKYQKNGGRVDEQYVPSLWYFDMLMFTRDQEPADSLDSIGGTPPQEERHNEDDYFKTSRRQLSQSSRDEDDDSLEEINVDLQDSGSPPVNDDTETTHNSNNVFKVPPTKKFKKHPEKEPLMQSCTDALVRNKYDQTESEAFGRLVAAKHSNLSTEQRMYAELLIIAVLNKGFLQKLSDQTTVVD</sequence>
<dbReference type="Proteomes" id="UP000466442">
    <property type="component" value="Linkage Group LG12"/>
</dbReference>
<name>A0A6A4IWR7_APOLU</name>
<dbReference type="InterPro" id="IPR006578">
    <property type="entry name" value="MADF-dom"/>
</dbReference>
<accession>A0A6A4IWR7</accession>
<comment type="caution">
    <text evidence="2">The sequence shown here is derived from an EMBL/GenBank/DDBJ whole genome shotgun (WGS) entry which is preliminary data.</text>
</comment>
<dbReference type="PANTHER" id="PTHR21505:SF8">
    <property type="entry name" value="DPT-YFP REPRESSOR BY OVEREXPRESSION, ISOFORM D-RELATED"/>
    <property type="match status" value="1"/>
</dbReference>
<dbReference type="SMART" id="SM00595">
    <property type="entry name" value="MADF"/>
    <property type="match status" value="1"/>
</dbReference>
<protein>
    <submittedName>
        <fullName evidence="2">Uncharacterized protein</fullName>
    </submittedName>
</protein>
<dbReference type="OrthoDB" id="6629425at2759"/>
<dbReference type="PROSITE" id="PS51029">
    <property type="entry name" value="MADF"/>
    <property type="match status" value="1"/>
</dbReference>
<feature type="compositionally biased region" description="Acidic residues" evidence="1">
    <location>
        <begin position="148"/>
        <end position="158"/>
    </location>
</feature>
<keyword evidence="3" id="KW-1185">Reference proteome</keyword>
<feature type="compositionally biased region" description="Basic and acidic residues" evidence="1">
    <location>
        <begin position="125"/>
        <end position="136"/>
    </location>
</feature>
<proteinExistence type="predicted"/>
<feature type="region of interest" description="Disordered" evidence="1">
    <location>
        <begin position="112"/>
        <end position="182"/>
    </location>
</feature>
<reference evidence="2" key="1">
    <citation type="journal article" date="2021" name="Mol. Ecol. Resour.">
        <title>Apolygus lucorum genome provides insights into omnivorousness and mesophyll feeding.</title>
        <authorList>
            <person name="Liu Y."/>
            <person name="Liu H."/>
            <person name="Wang H."/>
            <person name="Huang T."/>
            <person name="Liu B."/>
            <person name="Yang B."/>
            <person name="Yin L."/>
            <person name="Li B."/>
            <person name="Zhang Y."/>
            <person name="Zhang S."/>
            <person name="Jiang F."/>
            <person name="Zhang X."/>
            <person name="Ren Y."/>
            <person name="Wang B."/>
            <person name="Wang S."/>
            <person name="Lu Y."/>
            <person name="Wu K."/>
            <person name="Fan W."/>
            <person name="Wang G."/>
        </authorList>
    </citation>
    <scope>NUCLEOTIDE SEQUENCE</scope>
    <source>
        <strain evidence="2">12Hb</strain>
    </source>
</reference>
<dbReference type="AlphaFoldDB" id="A0A6A4IWR7"/>
<gene>
    <name evidence="2" type="ORF">GE061_004850</name>
</gene>
<dbReference type="Pfam" id="PF10545">
    <property type="entry name" value="MADF_DNA_bdg"/>
    <property type="match status" value="1"/>
</dbReference>
<evidence type="ECO:0000256" key="1">
    <source>
        <dbReference type="SAM" id="MobiDB-lite"/>
    </source>
</evidence>
<dbReference type="EMBL" id="WIXP02000012">
    <property type="protein sequence ID" value="KAF6202450.1"/>
    <property type="molecule type" value="Genomic_DNA"/>
</dbReference>
<evidence type="ECO:0000313" key="2">
    <source>
        <dbReference type="EMBL" id="KAF6202450.1"/>
    </source>
</evidence>
<dbReference type="PANTHER" id="PTHR21505">
    <property type="entry name" value="MADF DOMAIN-CONTAINING PROTEIN-RELATED"/>
    <property type="match status" value="1"/>
</dbReference>
<evidence type="ECO:0000313" key="3">
    <source>
        <dbReference type="Proteomes" id="UP000466442"/>
    </source>
</evidence>
<organism evidence="2 3">
    <name type="scientific">Apolygus lucorum</name>
    <name type="common">Small green plant bug</name>
    <name type="synonym">Lygocoris lucorum</name>
    <dbReference type="NCBI Taxonomy" id="248454"/>
    <lineage>
        <taxon>Eukaryota</taxon>
        <taxon>Metazoa</taxon>
        <taxon>Ecdysozoa</taxon>
        <taxon>Arthropoda</taxon>
        <taxon>Hexapoda</taxon>
        <taxon>Insecta</taxon>
        <taxon>Pterygota</taxon>
        <taxon>Neoptera</taxon>
        <taxon>Paraneoptera</taxon>
        <taxon>Hemiptera</taxon>
        <taxon>Heteroptera</taxon>
        <taxon>Panheteroptera</taxon>
        <taxon>Cimicomorpha</taxon>
        <taxon>Miridae</taxon>
        <taxon>Mirini</taxon>
        <taxon>Apolygus</taxon>
    </lineage>
</organism>